<feature type="transmembrane region" description="Helical" evidence="2">
    <location>
        <begin position="35"/>
        <end position="54"/>
    </location>
</feature>
<dbReference type="VEuPathDB" id="AmoebaDB:FDP41_013023"/>
<dbReference type="Gene3D" id="3.90.550.10">
    <property type="entry name" value="Spore Coat Polysaccharide Biosynthesis Protein SpsA, Chain A"/>
    <property type="match status" value="1"/>
</dbReference>
<organism evidence="3 4">
    <name type="scientific">Naegleria fowleri</name>
    <name type="common">Brain eating amoeba</name>
    <dbReference type="NCBI Taxonomy" id="5763"/>
    <lineage>
        <taxon>Eukaryota</taxon>
        <taxon>Discoba</taxon>
        <taxon>Heterolobosea</taxon>
        <taxon>Tetramitia</taxon>
        <taxon>Eutetramitia</taxon>
        <taxon>Vahlkampfiidae</taxon>
        <taxon>Naegleria</taxon>
    </lineage>
</organism>
<dbReference type="EMBL" id="VFQX01000016">
    <property type="protein sequence ID" value="KAF0981235.1"/>
    <property type="molecule type" value="Genomic_DNA"/>
</dbReference>
<dbReference type="Proteomes" id="UP000444721">
    <property type="component" value="Unassembled WGS sequence"/>
</dbReference>
<dbReference type="AlphaFoldDB" id="A0A6A5C6W0"/>
<feature type="transmembrane region" description="Helical" evidence="2">
    <location>
        <begin position="566"/>
        <end position="590"/>
    </location>
</feature>
<reference evidence="3 4" key="1">
    <citation type="journal article" date="2019" name="Sci. Rep.">
        <title>Nanopore sequencing improves the draft genome of the human pathogenic amoeba Naegleria fowleri.</title>
        <authorList>
            <person name="Liechti N."/>
            <person name="Schurch N."/>
            <person name="Bruggmann R."/>
            <person name="Wittwer M."/>
        </authorList>
    </citation>
    <scope>NUCLEOTIDE SEQUENCE [LARGE SCALE GENOMIC DNA]</scope>
    <source>
        <strain evidence="3 4">ATCC 30894</strain>
    </source>
</reference>
<dbReference type="InterPro" id="IPR050587">
    <property type="entry name" value="GNT1/Glycosyltrans_8"/>
</dbReference>
<evidence type="ECO:0000313" key="4">
    <source>
        <dbReference type="Proteomes" id="UP000444721"/>
    </source>
</evidence>
<keyword evidence="2" id="KW-0812">Transmembrane</keyword>
<gene>
    <name evidence="3" type="ORF">FDP41_013023</name>
</gene>
<dbReference type="Pfam" id="PF01501">
    <property type="entry name" value="Glyco_transf_8"/>
    <property type="match status" value="1"/>
</dbReference>
<accession>A0A6A5C6W0</accession>
<dbReference type="PANTHER" id="PTHR11183">
    <property type="entry name" value="GLYCOGENIN SUBFAMILY MEMBER"/>
    <property type="match status" value="1"/>
</dbReference>
<dbReference type="VEuPathDB" id="AmoebaDB:NF0098760"/>
<feature type="transmembrane region" description="Helical" evidence="2">
    <location>
        <begin position="441"/>
        <end position="465"/>
    </location>
</feature>
<feature type="transmembrane region" description="Helical" evidence="2">
    <location>
        <begin position="528"/>
        <end position="554"/>
    </location>
</feature>
<dbReference type="GO" id="GO:0016757">
    <property type="term" value="F:glycosyltransferase activity"/>
    <property type="evidence" value="ECO:0007669"/>
    <property type="project" value="InterPro"/>
</dbReference>
<comment type="caution">
    <text evidence="3">The sequence shown here is derived from an EMBL/GenBank/DDBJ whole genome shotgun (WGS) entry which is preliminary data.</text>
</comment>
<dbReference type="OrthoDB" id="2014201at2759"/>
<name>A0A6A5C6W0_NAEFO</name>
<dbReference type="GeneID" id="68120238"/>
<evidence type="ECO:0000256" key="2">
    <source>
        <dbReference type="SAM" id="Phobius"/>
    </source>
</evidence>
<dbReference type="SUPFAM" id="SSF53448">
    <property type="entry name" value="Nucleotide-diphospho-sugar transferases"/>
    <property type="match status" value="1"/>
</dbReference>
<proteinExistence type="predicted"/>
<sequence>MNENSTISAIQQHSHVLSDNENSPSKPLWMNRNKIVIVCVTITVWIGFVLLLFLNTTSHTEDVSVLKPLEPNSPTILSSSMLLDKDPKTVIYNFESIEKLRNARTLDEMKQMFNTLDNINPNNVSNAYSTFLSVSTHPRKAFEYTIGVLTLFQSLVENSKSSIPFVLVVVPPRIDEGKGLSEQEVVQKTVQVITGLLQSIHPQDLPRFRIYIASYITNPTEGKHMASNNVEDRYIDTFNKLHMWKLDAFHFQKIVYFDADVVVLKPQIEHLFSCGYFCAVSDLCVPEYFNGGLMVLKPSSDRFKDMIDKLKDPSFQSYDGGEQGFINRYFEFNRHSRAWPLREAALGSNEEFHKEVVSRTSKDGAQLADAIYRLPFHFNGQIQLAFLSKEAWEKKYGNAFVAIHMTIPVKPWTYYAFPVLDPSYLWYPYFVKTLIYRVVPWNLVIFNSIMSLLCVLTISITLWLLRRNSTTSCRSRFATLLFRCIFSKPFENMIEYHLENHILPKKLHQRTNPSIGQLSRSPNILTQCWYWIFLTWSPFVVALLPLLFIIYLYMEVIYTHNYDPHSIWAMQLWSVIACCVFSLSVFSLWLSQLTTKVLSQLSLKESIQTRQDDEIMHSKGHVLHHDDSYLFKENEVLKISSFRLKKQVQHYLQELLMFYVVMIPGYFSIIVVHILTLGEFAFHIIYLTMYGLWMGWISIWKILKPLSHHVMVFSYAVWCLKRRNLKRMDSIVMDQIPIREESLKEQQTVQNDYMEDDLFEKSPPHMTARQSEP</sequence>
<keyword evidence="4" id="KW-1185">Reference proteome</keyword>
<dbReference type="InterPro" id="IPR029044">
    <property type="entry name" value="Nucleotide-diphossugar_trans"/>
</dbReference>
<protein>
    <submittedName>
        <fullName evidence="3">Uncharacterized protein</fullName>
    </submittedName>
</protein>
<dbReference type="InterPro" id="IPR002495">
    <property type="entry name" value="Glyco_trans_8"/>
</dbReference>
<dbReference type="VEuPathDB" id="AmoebaDB:NfTy_078620"/>
<feature type="transmembrane region" description="Helical" evidence="2">
    <location>
        <begin position="655"/>
        <end position="675"/>
    </location>
</feature>
<evidence type="ECO:0000313" key="3">
    <source>
        <dbReference type="EMBL" id="KAF0981235.1"/>
    </source>
</evidence>
<keyword evidence="2" id="KW-1133">Transmembrane helix</keyword>
<feature type="region of interest" description="Disordered" evidence="1">
    <location>
        <begin position="1"/>
        <end position="24"/>
    </location>
</feature>
<dbReference type="RefSeq" id="XP_044565948.1">
    <property type="nucleotide sequence ID" value="XM_044703608.1"/>
</dbReference>
<keyword evidence="2" id="KW-0472">Membrane</keyword>
<feature type="transmembrane region" description="Helical" evidence="2">
    <location>
        <begin position="681"/>
        <end position="703"/>
    </location>
</feature>
<evidence type="ECO:0000256" key="1">
    <source>
        <dbReference type="SAM" id="MobiDB-lite"/>
    </source>
</evidence>